<evidence type="ECO:0000256" key="2">
    <source>
        <dbReference type="ARBA" id="ARBA00006916"/>
    </source>
</evidence>
<proteinExistence type="inferred from homology"/>
<protein>
    <recommendedName>
        <fullName evidence="3">rRNA-processing protein EFG1</fullName>
    </recommendedName>
    <alternativeName>
        <fullName evidence="4">rRNA-processing protein efg1</fullName>
    </alternativeName>
</protein>
<feature type="region of interest" description="Disordered" evidence="8">
    <location>
        <begin position="1"/>
        <end position="31"/>
    </location>
</feature>
<dbReference type="InParanoid" id="A0A067N807"/>
<organism evidence="9 10">
    <name type="scientific">Botryobasidium botryosum (strain FD-172 SS1)</name>
    <dbReference type="NCBI Taxonomy" id="930990"/>
    <lineage>
        <taxon>Eukaryota</taxon>
        <taxon>Fungi</taxon>
        <taxon>Dikarya</taxon>
        <taxon>Basidiomycota</taxon>
        <taxon>Agaricomycotina</taxon>
        <taxon>Agaricomycetes</taxon>
        <taxon>Cantharellales</taxon>
        <taxon>Botryobasidiaceae</taxon>
        <taxon>Botryobasidium</taxon>
    </lineage>
</organism>
<evidence type="ECO:0000313" key="10">
    <source>
        <dbReference type="Proteomes" id="UP000027195"/>
    </source>
</evidence>
<keyword evidence="6" id="KW-0175">Coiled coil</keyword>
<evidence type="ECO:0000256" key="6">
    <source>
        <dbReference type="ARBA" id="ARBA00023054"/>
    </source>
</evidence>
<dbReference type="EMBL" id="KL198018">
    <property type="protein sequence ID" value="KDQ20252.1"/>
    <property type="molecule type" value="Genomic_DNA"/>
</dbReference>
<dbReference type="HOGENOM" id="CLU_066912_2_1_1"/>
<dbReference type="Proteomes" id="UP000027195">
    <property type="component" value="Unassembled WGS sequence"/>
</dbReference>
<dbReference type="InterPro" id="IPR019310">
    <property type="entry name" value="Efg1"/>
</dbReference>
<dbReference type="GO" id="GO:0030688">
    <property type="term" value="C:preribosome, small subunit precursor"/>
    <property type="evidence" value="ECO:0007669"/>
    <property type="project" value="TreeGrafter"/>
</dbReference>
<evidence type="ECO:0000256" key="8">
    <source>
        <dbReference type="SAM" id="MobiDB-lite"/>
    </source>
</evidence>
<comment type="subcellular location">
    <subcellularLocation>
        <location evidence="1">Nucleus</location>
        <location evidence="1">Nucleolus</location>
    </subcellularLocation>
</comment>
<sequence>MAPTRSQKSTRAASSSTPESRLPSVGKQKLKSSIRQAKRLLAKDKLGANIRVETERRLKSLESDLRNAERADKERAFAEKYRKVKFFDRRKIVRKIAQAKKSIASSSTPAKELPALHESLLAHRVDLNYVLHYPKTQKYIALYPSAPSTEETQGATNKTRDELRTRVRKAMEKGEMDQEPELTMNKWHNGAGLESEERVFKKKDGKQEEKSGIAKDEFFGDDDDDEEEE</sequence>
<feature type="region of interest" description="Disordered" evidence="8">
    <location>
        <begin position="171"/>
        <end position="229"/>
    </location>
</feature>
<accession>A0A067N807</accession>
<dbReference type="InterPro" id="IPR050786">
    <property type="entry name" value="EFG1_rRNA-proc"/>
</dbReference>
<comment type="similarity">
    <text evidence="2">Belongs to the EFG1 family.</text>
</comment>
<keyword evidence="7" id="KW-0539">Nucleus</keyword>
<reference evidence="10" key="1">
    <citation type="journal article" date="2014" name="Proc. Natl. Acad. Sci. U.S.A.">
        <title>Extensive sampling of basidiomycete genomes demonstrates inadequacy of the white-rot/brown-rot paradigm for wood decay fungi.</title>
        <authorList>
            <person name="Riley R."/>
            <person name="Salamov A.A."/>
            <person name="Brown D.W."/>
            <person name="Nagy L.G."/>
            <person name="Floudas D."/>
            <person name="Held B.W."/>
            <person name="Levasseur A."/>
            <person name="Lombard V."/>
            <person name="Morin E."/>
            <person name="Otillar R."/>
            <person name="Lindquist E.A."/>
            <person name="Sun H."/>
            <person name="LaButti K.M."/>
            <person name="Schmutz J."/>
            <person name="Jabbour D."/>
            <person name="Luo H."/>
            <person name="Baker S.E."/>
            <person name="Pisabarro A.G."/>
            <person name="Walton J.D."/>
            <person name="Blanchette R.A."/>
            <person name="Henrissat B."/>
            <person name="Martin F."/>
            <person name="Cullen D."/>
            <person name="Hibbett D.S."/>
            <person name="Grigoriev I.V."/>
        </authorList>
    </citation>
    <scope>NUCLEOTIDE SEQUENCE [LARGE SCALE GENOMIC DNA]</scope>
    <source>
        <strain evidence="10">FD-172 SS1</strain>
    </source>
</reference>
<evidence type="ECO:0000256" key="7">
    <source>
        <dbReference type="ARBA" id="ARBA00023242"/>
    </source>
</evidence>
<dbReference type="PANTHER" id="PTHR33911">
    <property type="entry name" value="RRNA-PROCESSING PROTEIN EFG1"/>
    <property type="match status" value="1"/>
</dbReference>
<evidence type="ECO:0000256" key="4">
    <source>
        <dbReference type="ARBA" id="ARBA00019827"/>
    </source>
</evidence>
<dbReference type="STRING" id="930990.A0A067N807"/>
<evidence type="ECO:0000313" key="9">
    <source>
        <dbReference type="EMBL" id="KDQ20252.1"/>
    </source>
</evidence>
<evidence type="ECO:0000256" key="3">
    <source>
        <dbReference type="ARBA" id="ARBA00018689"/>
    </source>
</evidence>
<dbReference type="GO" id="GO:0005730">
    <property type="term" value="C:nucleolus"/>
    <property type="evidence" value="ECO:0007669"/>
    <property type="project" value="UniProtKB-SubCell"/>
</dbReference>
<feature type="compositionally biased region" description="Acidic residues" evidence="8">
    <location>
        <begin position="219"/>
        <end position="229"/>
    </location>
</feature>
<gene>
    <name evidence="9" type="ORF">BOTBODRAFT_170248</name>
</gene>
<keyword evidence="10" id="KW-1185">Reference proteome</keyword>
<evidence type="ECO:0000256" key="1">
    <source>
        <dbReference type="ARBA" id="ARBA00004604"/>
    </source>
</evidence>
<name>A0A067N807_BOTB1</name>
<dbReference type="OrthoDB" id="47732at2759"/>
<feature type="compositionally biased region" description="Basic and acidic residues" evidence="8">
    <location>
        <begin position="205"/>
        <end position="218"/>
    </location>
</feature>
<dbReference type="GO" id="GO:0000462">
    <property type="term" value="P:maturation of SSU-rRNA from tricistronic rRNA transcript (SSU-rRNA, 5.8S rRNA, LSU-rRNA)"/>
    <property type="evidence" value="ECO:0007669"/>
    <property type="project" value="TreeGrafter"/>
</dbReference>
<dbReference type="PANTHER" id="PTHR33911:SF1">
    <property type="entry name" value="RRNA-PROCESSING PROTEIN EFG1"/>
    <property type="match status" value="1"/>
</dbReference>
<feature type="compositionally biased region" description="Polar residues" evidence="8">
    <location>
        <begin position="1"/>
        <end position="19"/>
    </location>
</feature>
<dbReference type="FunCoup" id="A0A067N807">
    <property type="interactions" value="36"/>
</dbReference>
<keyword evidence="5" id="KW-0698">rRNA processing</keyword>
<evidence type="ECO:0000256" key="5">
    <source>
        <dbReference type="ARBA" id="ARBA00022552"/>
    </source>
</evidence>
<dbReference type="AlphaFoldDB" id="A0A067N807"/>
<dbReference type="Pfam" id="PF10153">
    <property type="entry name" value="Efg1"/>
    <property type="match status" value="1"/>
</dbReference>